<evidence type="ECO:0000313" key="3">
    <source>
        <dbReference type="Proteomes" id="UP000478052"/>
    </source>
</evidence>
<proteinExistence type="predicted"/>
<dbReference type="SMART" id="SM00596">
    <property type="entry name" value="PRE_C2HC"/>
    <property type="match status" value="1"/>
</dbReference>
<keyword evidence="3" id="KW-1185">Reference proteome</keyword>
<dbReference type="Proteomes" id="UP000478052">
    <property type="component" value="Unassembled WGS sequence"/>
</dbReference>
<sequence length="347" mass="39769">MDISTKQPTEINSDTNNVKINLPPPIFIEAQLNYNELCLKLTELTDASSFKYKSTTKGVKIQTFSSDSYTSVIKYLKEEAVSFHSYQPKENKPYRIVIRNLHPTTDVNYISKELLELGFQVKNITNVLHKSTKTPLPLFFIDLEQSESNQDIFKLTLLCYSKVKVETPHVIKEIPQCQRCQSYGHTRSYCFHNPRCVRCGNNHESTQCKKDRSEPAKCALCGGSHPANYRGCQTHKDLLKHRKLHLTPSQRNNNKSPHTFFETNITQDNLKSQNFPPIPNTGCIQSTIPNITKPTGNRFNNWSKNEVLAENNLTNQLSFFINELKSLINPMITLLTTVIEKFIKDGR</sequence>
<dbReference type="AlphaFoldDB" id="A0A6G0Y6T2"/>
<organism evidence="2 3">
    <name type="scientific">Aphis craccivora</name>
    <name type="common">Cowpea aphid</name>
    <dbReference type="NCBI Taxonomy" id="307492"/>
    <lineage>
        <taxon>Eukaryota</taxon>
        <taxon>Metazoa</taxon>
        <taxon>Ecdysozoa</taxon>
        <taxon>Arthropoda</taxon>
        <taxon>Hexapoda</taxon>
        <taxon>Insecta</taxon>
        <taxon>Pterygota</taxon>
        <taxon>Neoptera</taxon>
        <taxon>Paraneoptera</taxon>
        <taxon>Hemiptera</taxon>
        <taxon>Sternorrhyncha</taxon>
        <taxon>Aphidomorpha</taxon>
        <taxon>Aphidoidea</taxon>
        <taxon>Aphididae</taxon>
        <taxon>Aphidini</taxon>
        <taxon>Aphis</taxon>
        <taxon>Aphis</taxon>
    </lineage>
</organism>
<accession>A0A6G0Y6T2</accession>
<evidence type="ECO:0000259" key="1">
    <source>
        <dbReference type="SMART" id="SM00596"/>
    </source>
</evidence>
<protein>
    <recommendedName>
        <fullName evidence="1">Pre-C2HC domain-containing protein</fullName>
    </recommendedName>
</protein>
<dbReference type="OrthoDB" id="6593055at2759"/>
<dbReference type="InterPro" id="IPR006579">
    <property type="entry name" value="Pre_C2HC_dom"/>
</dbReference>
<reference evidence="2 3" key="1">
    <citation type="submission" date="2019-08" db="EMBL/GenBank/DDBJ databases">
        <title>Whole genome of Aphis craccivora.</title>
        <authorList>
            <person name="Voronova N.V."/>
            <person name="Shulinski R.S."/>
            <person name="Bandarenka Y.V."/>
            <person name="Zhorov D.G."/>
            <person name="Warner D."/>
        </authorList>
    </citation>
    <scope>NUCLEOTIDE SEQUENCE [LARGE SCALE GENOMIC DNA]</scope>
    <source>
        <strain evidence="2">180601</strain>
        <tissue evidence="2">Whole Body</tissue>
    </source>
</reference>
<name>A0A6G0Y6T2_APHCR</name>
<dbReference type="PANTHER" id="PTHR33273:SF2">
    <property type="entry name" value="ENDONUCLEASE_EXONUCLEASE_PHOSPHATASE DOMAIN-CONTAINING PROTEIN"/>
    <property type="match status" value="1"/>
</dbReference>
<dbReference type="PANTHER" id="PTHR33273">
    <property type="entry name" value="DOMAIN-CONTAINING PROTEIN, PUTATIVE-RELATED"/>
    <property type="match status" value="1"/>
</dbReference>
<evidence type="ECO:0000313" key="2">
    <source>
        <dbReference type="EMBL" id="KAF0750084.1"/>
    </source>
</evidence>
<dbReference type="Pfam" id="PF07530">
    <property type="entry name" value="PRE_C2HC"/>
    <property type="match status" value="1"/>
</dbReference>
<comment type="caution">
    <text evidence="2">The sequence shown here is derived from an EMBL/GenBank/DDBJ whole genome shotgun (WGS) entry which is preliminary data.</text>
</comment>
<gene>
    <name evidence="2" type="ORF">FWK35_00032418</name>
</gene>
<dbReference type="EMBL" id="VUJU01005851">
    <property type="protein sequence ID" value="KAF0750084.1"/>
    <property type="molecule type" value="Genomic_DNA"/>
</dbReference>
<feature type="domain" description="Pre-C2HC" evidence="1">
    <location>
        <begin position="107"/>
        <end position="175"/>
    </location>
</feature>